<dbReference type="EMBL" id="FNTH01000001">
    <property type="protein sequence ID" value="SED20981.1"/>
    <property type="molecule type" value="Genomic_DNA"/>
</dbReference>
<protein>
    <submittedName>
        <fullName evidence="2">Methyltransferase domain-containing protein</fullName>
    </submittedName>
</protein>
<feature type="domain" description="Methyltransferase" evidence="1">
    <location>
        <begin position="107"/>
        <end position="209"/>
    </location>
</feature>
<dbReference type="GO" id="GO:0008168">
    <property type="term" value="F:methyltransferase activity"/>
    <property type="evidence" value="ECO:0007669"/>
    <property type="project" value="UniProtKB-KW"/>
</dbReference>
<dbReference type="InterPro" id="IPR041698">
    <property type="entry name" value="Methyltransf_25"/>
</dbReference>
<dbReference type="Proteomes" id="UP000198992">
    <property type="component" value="Unassembled WGS sequence"/>
</dbReference>
<sequence>MTTSHFLSGKPHMFDQDSIPARKWASSLPVSHGAGHSVLTLDDEATDDVADIYNDAGDDYVAYADGDPSRLFAFDGMHGYADRCVWAVSEKKLTDLRASGASSVRLLDAGCGPGTWLRRLVTRAYALGFSSIAARGFDIAQAQIQRAQLAARNLSSLPGVTLTFDVADLADRLPESDASVDLTLCLYSALSHLPVARLPDISKEIARVTSGYFITTVRPIGSMPTAFVDSIEKVHRLKQDHARDRCEIDLSDGRQIAFSFHQFTAAELRNHFAGYFHIEDVRGIDLFHSRFMPDSRWNLLSPTGDSRLADELERLEKAYASRTEFMDRATHLLLVARSRWALCPPAVSLVRPSASDFCPL</sequence>
<dbReference type="Gene3D" id="3.40.50.150">
    <property type="entry name" value="Vaccinia Virus protein VP39"/>
    <property type="match status" value="1"/>
</dbReference>
<dbReference type="GO" id="GO:0032259">
    <property type="term" value="P:methylation"/>
    <property type="evidence" value="ECO:0007669"/>
    <property type="project" value="UniProtKB-KW"/>
</dbReference>
<accession>A0A1H4YVC5</accession>
<name>A0A1H4YVC5_9BRAD</name>
<keyword evidence="2" id="KW-0808">Transferase</keyword>
<evidence type="ECO:0000313" key="2">
    <source>
        <dbReference type="EMBL" id="SED20981.1"/>
    </source>
</evidence>
<dbReference type="AlphaFoldDB" id="A0A1H4YVC5"/>
<gene>
    <name evidence="2" type="ORF">SAMN05444164_4079</name>
</gene>
<organism evidence="2 3">
    <name type="scientific">Bradyrhizobium erythrophlei</name>
    <dbReference type="NCBI Taxonomy" id="1437360"/>
    <lineage>
        <taxon>Bacteria</taxon>
        <taxon>Pseudomonadati</taxon>
        <taxon>Pseudomonadota</taxon>
        <taxon>Alphaproteobacteria</taxon>
        <taxon>Hyphomicrobiales</taxon>
        <taxon>Nitrobacteraceae</taxon>
        <taxon>Bradyrhizobium</taxon>
    </lineage>
</organism>
<dbReference type="Pfam" id="PF13649">
    <property type="entry name" value="Methyltransf_25"/>
    <property type="match status" value="1"/>
</dbReference>
<proteinExistence type="predicted"/>
<dbReference type="InterPro" id="IPR029063">
    <property type="entry name" value="SAM-dependent_MTases_sf"/>
</dbReference>
<dbReference type="SUPFAM" id="SSF53335">
    <property type="entry name" value="S-adenosyl-L-methionine-dependent methyltransferases"/>
    <property type="match status" value="1"/>
</dbReference>
<evidence type="ECO:0000259" key="1">
    <source>
        <dbReference type="Pfam" id="PF13649"/>
    </source>
</evidence>
<evidence type="ECO:0000313" key="3">
    <source>
        <dbReference type="Proteomes" id="UP000198992"/>
    </source>
</evidence>
<reference evidence="2 3" key="1">
    <citation type="submission" date="2016-10" db="EMBL/GenBank/DDBJ databases">
        <authorList>
            <person name="de Groot N.N."/>
        </authorList>
    </citation>
    <scope>NUCLEOTIDE SEQUENCE [LARGE SCALE GENOMIC DNA]</scope>
    <source>
        <strain evidence="2 3">MT12</strain>
    </source>
</reference>
<keyword evidence="2" id="KW-0489">Methyltransferase</keyword>
<dbReference type="CDD" id="cd02440">
    <property type="entry name" value="AdoMet_MTases"/>
    <property type="match status" value="1"/>
</dbReference>